<evidence type="ECO:0000313" key="2">
    <source>
        <dbReference type="EMBL" id="RAI37630.1"/>
    </source>
</evidence>
<reference evidence="2 3" key="1">
    <citation type="submission" date="2017-07" db="EMBL/GenBank/DDBJ databases">
        <title>Draft Genome Sequences of Select Purple Nonsulfur Bacteria.</title>
        <authorList>
            <person name="Lasarre B."/>
            <person name="Mckinlay J.B."/>
        </authorList>
    </citation>
    <scope>NUCLEOTIDE SEQUENCE [LARGE SCALE GENOMIC DNA]</scope>
    <source>
        <strain evidence="2 3">DSM 11907</strain>
    </source>
</reference>
<accession>A0A327KFP8</accession>
<keyword evidence="3" id="KW-1185">Reference proteome</keyword>
<dbReference type="EMBL" id="NPEU01000172">
    <property type="protein sequence ID" value="RAI37630.1"/>
    <property type="molecule type" value="Genomic_DNA"/>
</dbReference>
<dbReference type="InterPro" id="IPR041049">
    <property type="entry name" value="DUF5615"/>
</dbReference>
<feature type="domain" description="DUF5615" evidence="1">
    <location>
        <begin position="1"/>
        <end position="108"/>
    </location>
</feature>
<evidence type="ECO:0000259" key="1">
    <source>
        <dbReference type="Pfam" id="PF18480"/>
    </source>
</evidence>
<dbReference type="Pfam" id="PF18480">
    <property type="entry name" value="DUF5615"/>
    <property type="match status" value="1"/>
</dbReference>
<proteinExistence type="predicted"/>
<name>A0A327KFP8_9BRAD</name>
<evidence type="ECO:0000313" key="3">
    <source>
        <dbReference type="Proteomes" id="UP000248863"/>
    </source>
</evidence>
<dbReference type="OrthoDB" id="9806751at2"/>
<organism evidence="2 3">
    <name type="scientific">Rhodoplanes elegans</name>
    <dbReference type="NCBI Taxonomy" id="29408"/>
    <lineage>
        <taxon>Bacteria</taxon>
        <taxon>Pseudomonadati</taxon>
        <taxon>Pseudomonadota</taxon>
        <taxon>Alphaproteobacteria</taxon>
        <taxon>Hyphomicrobiales</taxon>
        <taxon>Nitrobacteraceae</taxon>
        <taxon>Rhodoplanes</taxon>
    </lineage>
</organism>
<comment type="caution">
    <text evidence="2">The sequence shown here is derived from an EMBL/GenBank/DDBJ whole genome shotgun (WGS) entry which is preliminary data.</text>
</comment>
<dbReference type="Proteomes" id="UP000248863">
    <property type="component" value="Unassembled WGS sequence"/>
</dbReference>
<protein>
    <recommendedName>
        <fullName evidence="1">DUF5615 domain-containing protein</fullName>
    </recommendedName>
</protein>
<dbReference type="AlphaFoldDB" id="A0A327KFP8"/>
<sequence length="121" mass="13166">MRFLANENVPASVVTALRAAGHDVAWVRTDAPGAPDDEVLARAVMDGRVLLTFDKDFGELAWRRGLPASSGVILLRLPMPPPNDAGAMIAGRIAERADWSGHFSILEPGRIRMRALQTRSH</sequence>
<dbReference type="RefSeq" id="WP_111358047.1">
    <property type="nucleotide sequence ID" value="NZ_NHSK01000057.1"/>
</dbReference>
<gene>
    <name evidence="2" type="ORF">CH338_15490</name>
</gene>